<keyword evidence="4" id="KW-0560">Oxidoreductase</keyword>
<dbReference type="EC" id="1.2.1.84" evidence="4"/>
<keyword evidence="3 4" id="KW-0443">Lipid metabolism</keyword>
<protein>
    <recommendedName>
        <fullName evidence="4">Fatty acyl-CoA reductase</fullName>
        <ecNumber evidence="4">1.2.1.84</ecNumber>
    </recommendedName>
</protein>
<comment type="function">
    <text evidence="4">Catalyzes the reduction of fatty acyl-CoA to fatty alcohols.</text>
</comment>
<dbReference type="PANTHER" id="PTHR11011:SF116">
    <property type="entry name" value="FATTY ACYL-COA REDUCTASE CG5065-RELATED"/>
    <property type="match status" value="1"/>
</dbReference>
<feature type="domain" description="Thioester reductase (TE)" evidence="6">
    <location>
        <begin position="39"/>
        <end position="311"/>
    </location>
</feature>
<feature type="non-terminal residue" evidence="7">
    <location>
        <position position="1"/>
    </location>
</feature>
<evidence type="ECO:0000256" key="1">
    <source>
        <dbReference type="ARBA" id="ARBA00005928"/>
    </source>
</evidence>
<name>A0A146L5W3_LYGHE</name>
<feature type="domain" description="Fatty acyl-CoA reductase C-terminal" evidence="5">
    <location>
        <begin position="388"/>
        <end position="480"/>
    </location>
</feature>
<dbReference type="Gene3D" id="3.40.50.720">
    <property type="entry name" value="NAD(P)-binding Rossmann-like Domain"/>
    <property type="match status" value="1"/>
</dbReference>
<dbReference type="GO" id="GO:0035336">
    <property type="term" value="P:long-chain fatty-acyl-CoA metabolic process"/>
    <property type="evidence" value="ECO:0007669"/>
    <property type="project" value="TreeGrafter"/>
</dbReference>
<evidence type="ECO:0000256" key="3">
    <source>
        <dbReference type="ARBA" id="ARBA00023098"/>
    </source>
</evidence>
<keyword evidence="4" id="KW-0812">Transmembrane</keyword>
<evidence type="ECO:0000259" key="6">
    <source>
        <dbReference type="Pfam" id="PF07993"/>
    </source>
</evidence>
<keyword evidence="4" id="KW-1133">Transmembrane helix</keyword>
<dbReference type="Pfam" id="PF03015">
    <property type="entry name" value="Sterile"/>
    <property type="match status" value="1"/>
</dbReference>
<keyword evidence="4" id="KW-0472">Membrane</keyword>
<evidence type="ECO:0000259" key="5">
    <source>
        <dbReference type="Pfam" id="PF03015"/>
    </source>
</evidence>
<dbReference type="PANTHER" id="PTHR11011">
    <property type="entry name" value="MALE STERILITY PROTEIN 2-RELATED"/>
    <property type="match status" value="1"/>
</dbReference>
<organism evidence="7">
    <name type="scientific">Lygus hesperus</name>
    <name type="common">Western plant bug</name>
    <dbReference type="NCBI Taxonomy" id="30085"/>
    <lineage>
        <taxon>Eukaryota</taxon>
        <taxon>Metazoa</taxon>
        <taxon>Ecdysozoa</taxon>
        <taxon>Arthropoda</taxon>
        <taxon>Hexapoda</taxon>
        <taxon>Insecta</taxon>
        <taxon>Pterygota</taxon>
        <taxon>Neoptera</taxon>
        <taxon>Paraneoptera</taxon>
        <taxon>Hemiptera</taxon>
        <taxon>Heteroptera</taxon>
        <taxon>Panheteroptera</taxon>
        <taxon>Cimicomorpha</taxon>
        <taxon>Miridae</taxon>
        <taxon>Mirini</taxon>
        <taxon>Lygus</taxon>
    </lineage>
</organism>
<dbReference type="CDD" id="cd09071">
    <property type="entry name" value="FAR_C"/>
    <property type="match status" value="1"/>
</dbReference>
<dbReference type="EMBL" id="GDHC01016549">
    <property type="protein sequence ID" value="JAQ02080.1"/>
    <property type="molecule type" value="Transcribed_RNA"/>
</dbReference>
<reference evidence="7" key="1">
    <citation type="journal article" date="2016" name="Gigascience">
        <title>De novo construction of an expanded transcriptome assembly for the western tarnished plant bug, Lygus hesperus.</title>
        <authorList>
            <person name="Tassone E.E."/>
            <person name="Geib S.M."/>
            <person name="Hall B."/>
            <person name="Fabrick J.A."/>
            <person name="Brent C.S."/>
            <person name="Hull J.J."/>
        </authorList>
    </citation>
    <scope>NUCLEOTIDE SEQUENCE</scope>
</reference>
<comment type="similarity">
    <text evidence="1 4">Belongs to the fatty acyl-CoA reductase family.</text>
</comment>
<keyword evidence="4" id="KW-0521">NADP</keyword>
<gene>
    <name evidence="7" type="primary">far1_6</name>
    <name evidence="7" type="ORF">g.59968</name>
</gene>
<dbReference type="InterPro" id="IPR026055">
    <property type="entry name" value="FAR"/>
</dbReference>
<dbReference type="Pfam" id="PF07993">
    <property type="entry name" value="NAD_binding_4"/>
    <property type="match status" value="1"/>
</dbReference>
<evidence type="ECO:0000256" key="2">
    <source>
        <dbReference type="ARBA" id="ARBA00022516"/>
    </source>
</evidence>
<sequence length="526" mass="59785">FVHQTGCPQVEEFLRPVRSFCRTLEMRIADYFKGKKILITGATGFMGKALVQKILRSCPEVSTIYVVVRPKKGTSPQDRWSQITKLPLFDKLKSEQPNALEKVVAIEGESTADQFGISEENQQELIENINIVYHVAASVRFTEELISAIQLNIKSTYSMLELAKRMKNLHCFVHTSTAYSNVEKVGELVEERVYDSPLDWKVLLKLVEHPNCHELVPAIQPKIMSGHGTTYTLTKRVAESLTEEYSQYFPVVIMRPSLVTATAEDPFPGWLDSHNALSLLSDAIRQGIVRVSNADKNKSLQFITLDLSIKAFLIATWNVHRKGMKSGVDVYCTNMGDDLDGIRLTWGNLARYGLDICEEYPSERQMWYPLCVQVRNPILLNILFFFLQVVPAVLGDAVAFATGRKPQFFNLTAKFYKALTGSLREFSGTNYHFSLVNYRNLDEILLPEDRKTFSLDQSKYHGVELLRLNAQGMMKYILHEDLSPEKLKKRKKRHRKFMLAHKAISVAVLALSCYAASSVTSRFLPI</sequence>
<dbReference type="InterPro" id="IPR013120">
    <property type="entry name" value="FAR_NAD-bd"/>
</dbReference>
<keyword evidence="2 4" id="KW-0444">Lipid biosynthesis</keyword>
<dbReference type="AlphaFoldDB" id="A0A146L5W3"/>
<dbReference type="CDD" id="cd05236">
    <property type="entry name" value="FAR-N_SDR_e"/>
    <property type="match status" value="1"/>
</dbReference>
<accession>A0A146L5W3</accession>
<feature type="transmembrane region" description="Helical" evidence="4">
    <location>
        <begin position="497"/>
        <end position="517"/>
    </location>
</feature>
<dbReference type="GO" id="GO:0080019">
    <property type="term" value="F:alcohol-forming very long-chain fatty acyl-CoA reductase activity"/>
    <property type="evidence" value="ECO:0007669"/>
    <property type="project" value="InterPro"/>
</dbReference>
<dbReference type="GO" id="GO:0102965">
    <property type="term" value="F:alcohol-forming long-chain fatty acyl-CoA reductase activity"/>
    <property type="evidence" value="ECO:0007669"/>
    <property type="project" value="UniProtKB-EC"/>
</dbReference>
<evidence type="ECO:0000313" key="7">
    <source>
        <dbReference type="EMBL" id="JAQ02080.1"/>
    </source>
</evidence>
<feature type="transmembrane region" description="Helical" evidence="4">
    <location>
        <begin position="378"/>
        <end position="401"/>
    </location>
</feature>
<evidence type="ECO:0000256" key="4">
    <source>
        <dbReference type="RuleBase" id="RU363097"/>
    </source>
</evidence>
<dbReference type="SUPFAM" id="SSF51735">
    <property type="entry name" value="NAD(P)-binding Rossmann-fold domains"/>
    <property type="match status" value="1"/>
</dbReference>
<proteinExistence type="inferred from homology"/>
<dbReference type="GO" id="GO:0005777">
    <property type="term" value="C:peroxisome"/>
    <property type="evidence" value="ECO:0007669"/>
    <property type="project" value="TreeGrafter"/>
</dbReference>
<dbReference type="InterPro" id="IPR036291">
    <property type="entry name" value="NAD(P)-bd_dom_sf"/>
</dbReference>
<dbReference type="InterPro" id="IPR033640">
    <property type="entry name" value="FAR_C"/>
</dbReference>
<comment type="catalytic activity">
    <reaction evidence="4">
        <text>a long-chain fatty acyl-CoA + 2 NADPH + 2 H(+) = a long-chain primary fatty alcohol + 2 NADP(+) + CoA</text>
        <dbReference type="Rhea" id="RHEA:52716"/>
        <dbReference type="ChEBI" id="CHEBI:15378"/>
        <dbReference type="ChEBI" id="CHEBI:57287"/>
        <dbReference type="ChEBI" id="CHEBI:57783"/>
        <dbReference type="ChEBI" id="CHEBI:58349"/>
        <dbReference type="ChEBI" id="CHEBI:77396"/>
        <dbReference type="ChEBI" id="CHEBI:83139"/>
        <dbReference type="EC" id="1.2.1.84"/>
    </reaction>
</comment>